<name>A0ABR4N563_9FUNG</name>
<sequence>MPYTLRSRKPESTTASSPTATSPKSPKGKAPASAAPNAPSGGGIVGGGHDKTRGSASPKAAAASRNTTKTDFKTLHQKVVADIARMGPAVSQLAHRKTFAATSKVAKKHQAASAVSARVIRAAASGIDPETARLKVAVNAQVKNRAVLNQIKSLGAKPINLLTKNSVRRGVPVGFVTGAGASGLGAGRVSKKLPPIAPKPAGASSAGASGSPTRKSPMAVSPTRNGNSSASASGGTNGHGASAAVSPTGERITKSISAEIRKFGVGTPSSVKARTSVAATKTAVNTEVLKRAAVQEIKQRRPTSPIKSPAKAPLKRPRQASPKSPGMPSPKAARKD</sequence>
<reference evidence="2 3" key="1">
    <citation type="submission" date="2023-09" db="EMBL/GenBank/DDBJ databases">
        <title>Pangenome analysis of Batrachochytrium dendrobatidis and related Chytrids.</title>
        <authorList>
            <person name="Yacoub M.N."/>
            <person name="Stajich J.E."/>
            <person name="James T.Y."/>
        </authorList>
    </citation>
    <scope>NUCLEOTIDE SEQUENCE [LARGE SCALE GENOMIC DNA]</scope>
    <source>
        <strain evidence="2 3">JEL0888</strain>
    </source>
</reference>
<organism evidence="2 3">
    <name type="scientific">Polyrhizophydium stewartii</name>
    <dbReference type="NCBI Taxonomy" id="2732419"/>
    <lineage>
        <taxon>Eukaryota</taxon>
        <taxon>Fungi</taxon>
        <taxon>Fungi incertae sedis</taxon>
        <taxon>Chytridiomycota</taxon>
        <taxon>Chytridiomycota incertae sedis</taxon>
        <taxon>Chytridiomycetes</taxon>
        <taxon>Rhizophydiales</taxon>
        <taxon>Rhizophydiales incertae sedis</taxon>
        <taxon>Polyrhizophydium</taxon>
    </lineage>
</organism>
<evidence type="ECO:0000313" key="2">
    <source>
        <dbReference type="EMBL" id="KAL2914650.1"/>
    </source>
</evidence>
<evidence type="ECO:0000313" key="3">
    <source>
        <dbReference type="Proteomes" id="UP001527925"/>
    </source>
</evidence>
<proteinExistence type="predicted"/>
<accession>A0ABR4N563</accession>
<evidence type="ECO:0000256" key="1">
    <source>
        <dbReference type="SAM" id="MobiDB-lite"/>
    </source>
</evidence>
<feature type="region of interest" description="Disordered" evidence="1">
    <location>
        <begin position="294"/>
        <end position="336"/>
    </location>
</feature>
<feature type="compositionally biased region" description="Low complexity" evidence="1">
    <location>
        <begin position="12"/>
        <end position="39"/>
    </location>
</feature>
<gene>
    <name evidence="2" type="ORF">HK105_205789</name>
</gene>
<dbReference type="Proteomes" id="UP001527925">
    <property type="component" value="Unassembled WGS sequence"/>
</dbReference>
<protein>
    <submittedName>
        <fullName evidence="2">Uncharacterized protein</fullName>
    </submittedName>
</protein>
<feature type="compositionally biased region" description="Low complexity" evidence="1">
    <location>
        <begin position="225"/>
        <end position="244"/>
    </location>
</feature>
<keyword evidence="3" id="KW-1185">Reference proteome</keyword>
<comment type="caution">
    <text evidence="2">The sequence shown here is derived from an EMBL/GenBank/DDBJ whole genome shotgun (WGS) entry which is preliminary data.</text>
</comment>
<dbReference type="EMBL" id="JADGIZ020000031">
    <property type="protein sequence ID" value="KAL2914650.1"/>
    <property type="molecule type" value="Genomic_DNA"/>
</dbReference>
<feature type="region of interest" description="Disordered" evidence="1">
    <location>
        <begin position="187"/>
        <end position="250"/>
    </location>
</feature>
<feature type="compositionally biased region" description="Low complexity" evidence="1">
    <location>
        <begin position="199"/>
        <end position="212"/>
    </location>
</feature>
<feature type="region of interest" description="Disordered" evidence="1">
    <location>
        <begin position="1"/>
        <end position="69"/>
    </location>
</feature>